<proteinExistence type="inferred from homology"/>
<dbReference type="GO" id="GO:0030677">
    <property type="term" value="C:ribonuclease P complex"/>
    <property type="evidence" value="ECO:0007669"/>
    <property type="project" value="TreeGrafter"/>
</dbReference>
<dbReference type="PANTHER" id="PTHR33992">
    <property type="entry name" value="RIBONUCLEASE P PROTEIN COMPONENT"/>
    <property type="match status" value="1"/>
</dbReference>
<evidence type="ECO:0000256" key="6">
    <source>
        <dbReference type="ARBA" id="ARBA00022884"/>
    </source>
</evidence>
<dbReference type="InterPro" id="IPR000100">
    <property type="entry name" value="RNase_P"/>
</dbReference>
<accession>A0A5B7TP69</accession>
<evidence type="ECO:0000256" key="5">
    <source>
        <dbReference type="ARBA" id="ARBA00022801"/>
    </source>
</evidence>
<keyword evidence="5 7" id="KW-0378">Hydrolase</keyword>
<dbReference type="NCBIfam" id="TIGR00188">
    <property type="entry name" value="rnpA"/>
    <property type="match status" value="1"/>
</dbReference>
<dbReference type="PROSITE" id="PS00648">
    <property type="entry name" value="RIBONUCLEASE_P"/>
    <property type="match status" value="1"/>
</dbReference>
<reference evidence="9 10" key="1">
    <citation type="submission" date="2019-05" db="EMBL/GenBank/DDBJ databases">
        <title>Algicella ahnfeltiae gen. nov., sp. nov., a novel marine bacterium of the family Flavobacteriaceae isolated from a red alga.</title>
        <authorList>
            <person name="Nedashkovskaya O.I."/>
            <person name="Kukhlevskiy A.D."/>
            <person name="Kim S.-G."/>
            <person name="Zhukova N.V."/>
            <person name="Mikhailov V.V."/>
        </authorList>
    </citation>
    <scope>NUCLEOTIDE SEQUENCE [LARGE SCALE GENOMIC DNA]</scope>
    <source>
        <strain evidence="9 10">10Alg115</strain>
    </source>
</reference>
<keyword evidence="6 7" id="KW-0694">RNA-binding</keyword>
<protein>
    <recommendedName>
        <fullName evidence="7 8">Ribonuclease P protein component</fullName>
        <shortName evidence="7">RNase P protein</shortName>
        <shortName evidence="7">RNaseP protein</shortName>
        <ecNumber evidence="7 8">3.1.26.5</ecNumber>
    </recommendedName>
    <alternativeName>
        <fullName evidence="7">Protein C5</fullName>
    </alternativeName>
</protein>
<dbReference type="GO" id="GO:0001682">
    <property type="term" value="P:tRNA 5'-leader removal"/>
    <property type="evidence" value="ECO:0007669"/>
    <property type="project" value="UniProtKB-UniRule"/>
</dbReference>
<keyword evidence="4 7" id="KW-0255">Endonuclease</keyword>
<keyword evidence="3 7" id="KW-0540">Nuclease</keyword>
<dbReference type="PANTHER" id="PTHR33992:SF1">
    <property type="entry name" value="RIBONUCLEASE P PROTEIN COMPONENT"/>
    <property type="match status" value="1"/>
</dbReference>
<evidence type="ECO:0000256" key="1">
    <source>
        <dbReference type="ARBA" id="ARBA00002663"/>
    </source>
</evidence>
<keyword evidence="10" id="KW-1185">Reference proteome</keyword>
<dbReference type="OrthoDB" id="1524972at2"/>
<evidence type="ECO:0000313" key="10">
    <source>
        <dbReference type="Proteomes" id="UP000306229"/>
    </source>
</evidence>
<evidence type="ECO:0000256" key="2">
    <source>
        <dbReference type="ARBA" id="ARBA00022694"/>
    </source>
</evidence>
<gene>
    <name evidence="7 9" type="primary">rnpA</name>
    <name evidence="9" type="ORF">FF125_00650</name>
</gene>
<dbReference type="EC" id="3.1.26.5" evidence="7 8"/>
<comment type="subunit">
    <text evidence="7">Consists of a catalytic RNA component (M1 or rnpB) and a protein subunit.</text>
</comment>
<dbReference type="GO" id="GO:0000049">
    <property type="term" value="F:tRNA binding"/>
    <property type="evidence" value="ECO:0007669"/>
    <property type="project" value="UniProtKB-UniRule"/>
</dbReference>
<dbReference type="KEGG" id="fbe:FF125_00650"/>
<dbReference type="GO" id="GO:0042781">
    <property type="term" value="F:3'-tRNA processing endoribonuclease activity"/>
    <property type="evidence" value="ECO:0007669"/>
    <property type="project" value="TreeGrafter"/>
</dbReference>
<organism evidence="9 10">
    <name type="scientific">Aureibaculum algae</name>
    <dbReference type="NCBI Taxonomy" id="2584122"/>
    <lineage>
        <taxon>Bacteria</taxon>
        <taxon>Pseudomonadati</taxon>
        <taxon>Bacteroidota</taxon>
        <taxon>Flavobacteriia</taxon>
        <taxon>Flavobacteriales</taxon>
        <taxon>Flavobacteriaceae</taxon>
        <taxon>Aureibaculum</taxon>
    </lineage>
</organism>
<evidence type="ECO:0000256" key="4">
    <source>
        <dbReference type="ARBA" id="ARBA00022759"/>
    </source>
</evidence>
<dbReference type="HAMAP" id="MF_00227">
    <property type="entry name" value="RNase_P"/>
    <property type="match status" value="1"/>
</dbReference>
<comment type="function">
    <text evidence="1 7">RNaseP catalyzes the removal of the 5'-leader sequence from pre-tRNA to produce the mature 5'-terminus. It can also cleave other RNA substrates such as 4.5S RNA. The protein component plays an auxiliary but essential role in vivo by binding to the 5'-leader sequence and broadening the substrate specificity of the ribozyme.</text>
</comment>
<dbReference type="Pfam" id="PF00825">
    <property type="entry name" value="Ribonuclease_P"/>
    <property type="match status" value="1"/>
</dbReference>
<evidence type="ECO:0000313" key="9">
    <source>
        <dbReference type="EMBL" id="QCX37014.1"/>
    </source>
</evidence>
<evidence type="ECO:0000256" key="8">
    <source>
        <dbReference type="NCBIfam" id="TIGR00188"/>
    </source>
</evidence>
<sequence>MKYSLKNEEKLKSKILIGELFEKGKSLSKFPLRLVYLKSEHSSNYPIKVAFSAPKRRFKKAVDRNRIKRLMREAYRKNKHILYSNIEEKHIIMFTYLDENELKYVEIEEKLILLLKRLSDKIKSCQHEES</sequence>
<dbReference type="EMBL" id="CP040749">
    <property type="protein sequence ID" value="QCX37014.1"/>
    <property type="molecule type" value="Genomic_DNA"/>
</dbReference>
<dbReference type="InterPro" id="IPR020539">
    <property type="entry name" value="RNase_P_CS"/>
</dbReference>
<evidence type="ECO:0000256" key="3">
    <source>
        <dbReference type="ARBA" id="ARBA00022722"/>
    </source>
</evidence>
<evidence type="ECO:0000256" key="7">
    <source>
        <dbReference type="HAMAP-Rule" id="MF_00227"/>
    </source>
</evidence>
<comment type="similarity">
    <text evidence="7">Belongs to the RnpA family.</text>
</comment>
<dbReference type="InterPro" id="IPR014721">
    <property type="entry name" value="Ribsml_uS5_D2-typ_fold_subgr"/>
</dbReference>
<name>A0A5B7TP69_9FLAO</name>
<dbReference type="SUPFAM" id="SSF54211">
    <property type="entry name" value="Ribosomal protein S5 domain 2-like"/>
    <property type="match status" value="1"/>
</dbReference>
<dbReference type="InterPro" id="IPR020568">
    <property type="entry name" value="Ribosomal_Su5_D2-typ_SF"/>
</dbReference>
<dbReference type="Gene3D" id="3.30.230.10">
    <property type="match status" value="1"/>
</dbReference>
<keyword evidence="2 7" id="KW-0819">tRNA processing</keyword>
<dbReference type="GO" id="GO:0004526">
    <property type="term" value="F:ribonuclease P activity"/>
    <property type="evidence" value="ECO:0007669"/>
    <property type="project" value="UniProtKB-UniRule"/>
</dbReference>
<dbReference type="Proteomes" id="UP000306229">
    <property type="component" value="Chromosome"/>
</dbReference>
<comment type="catalytic activity">
    <reaction evidence="7">
        <text>Endonucleolytic cleavage of RNA, removing 5'-extranucleotides from tRNA precursor.</text>
        <dbReference type="EC" id="3.1.26.5"/>
    </reaction>
</comment>
<dbReference type="AlphaFoldDB" id="A0A5B7TP69"/>
<dbReference type="RefSeq" id="WP_138947973.1">
    <property type="nucleotide sequence ID" value="NZ_CP040749.1"/>
</dbReference>